<evidence type="ECO:0000256" key="1">
    <source>
        <dbReference type="SAM" id="MobiDB-lite"/>
    </source>
</evidence>
<comment type="caution">
    <text evidence="2">The sequence shown here is derived from an EMBL/GenBank/DDBJ whole genome shotgun (WGS) entry which is preliminary data.</text>
</comment>
<feature type="region of interest" description="Disordered" evidence="1">
    <location>
        <begin position="81"/>
        <end position="105"/>
    </location>
</feature>
<dbReference type="EMBL" id="JAGHQM010000420">
    <property type="protein sequence ID" value="KAH0562058.1"/>
    <property type="molecule type" value="Genomic_DNA"/>
</dbReference>
<dbReference type="AlphaFoldDB" id="A0A9P8LDA0"/>
<organism evidence="2 3">
    <name type="scientific">Trichoglossum hirsutum</name>
    <dbReference type="NCBI Taxonomy" id="265104"/>
    <lineage>
        <taxon>Eukaryota</taxon>
        <taxon>Fungi</taxon>
        <taxon>Dikarya</taxon>
        <taxon>Ascomycota</taxon>
        <taxon>Pezizomycotina</taxon>
        <taxon>Geoglossomycetes</taxon>
        <taxon>Geoglossales</taxon>
        <taxon>Geoglossaceae</taxon>
        <taxon>Trichoglossum</taxon>
    </lineage>
</organism>
<evidence type="ECO:0000313" key="3">
    <source>
        <dbReference type="Proteomes" id="UP000750711"/>
    </source>
</evidence>
<name>A0A9P8LDA0_9PEZI</name>
<feature type="compositionally biased region" description="Basic and acidic residues" evidence="1">
    <location>
        <begin position="96"/>
        <end position="105"/>
    </location>
</feature>
<keyword evidence="3" id="KW-1185">Reference proteome</keyword>
<dbReference type="Proteomes" id="UP000750711">
    <property type="component" value="Unassembled WGS sequence"/>
</dbReference>
<proteinExistence type="predicted"/>
<accession>A0A9P8LDA0</accession>
<gene>
    <name evidence="2" type="ORF">GP486_003242</name>
</gene>
<reference evidence="2" key="1">
    <citation type="submission" date="2021-03" db="EMBL/GenBank/DDBJ databases">
        <title>Comparative genomics and phylogenomic investigation of the class Geoglossomycetes provide insights into ecological specialization and systematics.</title>
        <authorList>
            <person name="Melie T."/>
            <person name="Pirro S."/>
            <person name="Miller A.N."/>
            <person name="Quandt A."/>
        </authorList>
    </citation>
    <scope>NUCLEOTIDE SEQUENCE</scope>
    <source>
        <strain evidence="2">CAQ_001_2017</strain>
    </source>
</reference>
<evidence type="ECO:0000313" key="2">
    <source>
        <dbReference type="EMBL" id="KAH0562058.1"/>
    </source>
</evidence>
<sequence length="136" mass="15364">MSARAYGFGDCAERALAGYYCCLKDWRLPAPGRAGKAPGNTIGKARMDRVTEIETTLSELRAYRQRSVKWYQGQDKVSLEQLSSSGSDARLRRGKEKTETLTETAEKYEAQLRSLDKRIQDLEEEKEEIRGLGLAK</sequence>
<protein>
    <submittedName>
        <fullName evidence="2">Uncharacterized protein</fullName>
    </submittedName>
</protein>